<evidence type="ECO:0000256" key="2">
    <source>
        <dbReference type="ARBA" id="ARBA00004389"/>
    </source>
</evidence>
<evidence type="ECO:0000256" key="10">
    <source>
        <dbReference type="SAM" id="Coils"/>
    </source>
</evidence>
<dbReference type="GO" id="GO:0005886">
    <property type="term" value="C:plasma membrane"/>
    <property type="evidence" value="ECO:0007669"/>
    <property type="project" value="UniProtKB-SubCell"/>
</dbReference>
<proteinExistence type="inferred from homology"/>
<evidence type="ECO:0000313" key="12">
    <source>
        <dbReference type="EMBL" id="KAK0599006.1"/>
    </source>
</evidence>
<dbReference type="PANTHER" id="PTHR32219">
    <property type="entry name" value="RNA-BINDING PROTEIN YLMH-RELATED"/>
    <property type="match status" value="1"/>
</dbReference>
<feature type="compositionally biased region" description="Polar residues" evidence="11">
    <location>
        <begin position="196"/>
        <end position="205"/>
    </location>
</feature>
<evidence type="ECO:0000256" key="1">
    <source>
        <dbReference type="ARBA" id="ARBA00004162"/>
    </source>
</evidence>
<feature type="compositionally biased region" description="Basic and acidic residues" evidence="11">
    <location>
        <begin position="209"/>
        <end position="222"/>
    </location>
</feature>
<protein>
    <submittedName>
        <fullName evidence="12">Uncharacterized protein</fullName>
    </submittedName>
</protein>
<comment type="caution">
    <text evidence="12">The sequence shown here is derived from an EMBL/GenBank/DDBJ whole genome shotgun (WGS) entry which is preliminary data.</text>
</comment>
<organism evidence="12 13">
    <name type="scientific">Acer saccharum</name>
    <name type="common">Sugar maple</name>
    <dbReference type="NCBI Taxonomy" id="4024"/>
    <lineage>
        <taxon>Eukaryota</taxon>
        <taxon>Viridiplantae</taxon>
        <taxon>Streptophyta</taxon>
        <taxon>Embryophyta</taxon>
        <taxon>Tracheophyta</taxon>
        <taxon>Spermatophyta</taxon>
        <taxon>Magnoliopsida</taxon>
        <taxon>eudicotyledons</taxon>
        <taxon>Gunneridae</taxon>
        <taxon>Pentapetalae</taxon>
        <taxon>rosids</taxon>
        <taxon>malvids</taxon>
        <taxon>Sapindales</taxon>
        <taxon>Sapindaceae</taxon>
        <taxon>Hippocastanoideae</taxon>
        <taxon>Acereae</taxon>
        <taxon>Acer</taxon>
    </lineage>
</organism>
<evidence type="ECO:0000256" key="6">
    <source>
        <dbReference type="ARBA" id="ARBA00022989"/>
    </source>
</evidence>
<evidence type="ECO:0000256" key="9">
    <source>
        <dbReference type="ARBA" id="ARBA00038080"/>
    </source>
</evidence>
<dbReference type="PANTHER" id="PTHR32219:SF2">
    <property type="entry name" value="PROTON PUMP-INTERACTOR 1"/>
    <property type="match status" value="1"/>
</dbReference>
<dbReference type="EMBL" id="JAUESC010000003">
    <property type="protein sequence ID" value="KAK0599006.1"/>
    <property type="molecule type" value="Genomic_DNA"/>
</dbReference>
<keyword evidence="8" id="KW-0472">Membrane</keyword>
<evidence type="ECO:0000256" key="11">
    <source>
        <dbReference type="SAM" id="MobiDB-lite"/>
    </source>
</evidence>
<evidence type="ECO:0000256" key="3">
    <source>
        <dbReference type="ARBA" id="ARBA00022475"/>
    </source>
</evidence>
<reference evidence="12" key="1">
    <citation type="journal article" date="2022" name="Plant J.">
        <title>Strategies of tolerance reflected in two North American maple genomes.</title>
        <authorList>
            <person name="McEvoy S.L."/>
            <person name="Sezen U.U."/>
            <person name="Trouern-Trend A."/>
            <person name="McMahon S.M."/>
            <person name="Schaberg P.G."/>
            <person name="Yang J."/>
            <person name="Wegrzyn J.L."/>
            <person name="Swenson N.G."/>
        </authorList>
    </citation>
    <scope>NUCLEOTIDE SEQUENCE</scope>
    <source>
        <strain evidence="12">NS2018</strain>
    </source>
</reference>
<comment type="similarity">
    <text evidence="9">Belongs to the plant Proton pump-interactor protein family.</text>
</comment>
<keyword evidence="4" id="KW-0812">Transmembrane</keyword>
<gene>
    <name evidence="12" type="ORF">LWI29_001483</name>
</gene>
<accession>A0AA39W202</accession>
<reference evidence="12" key="2">
    <citation type="submission" date="2023-06" db="EMBL/GenBank/DDBJ databases">
        <authorList>
            <person name="Swenson N.G."/>
            <person name="Wegrzyn J.L."/>
            <person name="Mcevoy S.L."/>
        </authorList>
    </citation>
    <scope>NUCLEOTIDE SEQUENCE</scope>
    <source>
        <strain evidence="12">NS2018</strain>
        <tissue evidence="12">Leaf</tissue>
    </source>
</reference>
<keyword evidence="7 10" id="KW-0175">Coiled coil</keyword>
<feature type="region of interest" description="Disordered" evidence="11">
    <location>
        <begin position="181"/>
        <end position="241"/>
    </location>
</feature>
<keyword evidence="13" id="KW-1185">Reference proteome</keyword>
<name>A0AA39W202_ACESA</name>
<feature type="coiled-coil region" evidence="10">
    <location>
        <begin position="251"/>
        <end position="280"/>
    </location>
</feature>
<sequence>MANAAMRAKIQDSLGQKEAIQDQVKLMGVDLDGARKDQQAAWTRVSSLDAKIKALDKDIKTLQDEVQAVSDKRDKAFESIKELRKQRDAENALFYEYRRILNQAKDLAVKKDVKALEEFVEVEVEKFMTLWSSNKAVRDDYQKRILQSLDARQLSKDGRIRNPDERPLVVVEAPVPLEPETVAKANVKRPKEDSKSSPPQQDTLPTQKGQKETTKKEKDSKSAVEQSDIADKEISVSGKAAVEPKVDQAKLKEMKREEEIAKAKLAMERKKKLAEKAAAKAAIRAQKEAEKKLKEIIYTFLCHY</sequence>
<evidence type="ECO:0000256" key="5">
    <source>
        <dbReference type="ARBA" id="ARBA00022824"/>
    </source>
</evidence>
<dbReference type="GO" id="GO:0005789">
    <property type="term" value="C:endoplasmic reticulum membrane"/>
    <property type="evidence" value="ECO:0007669"/>
    <property type="project" value="UniProtKB-SubCell"/>
</dbReference>
<feature type="coiled-coil region" evidence="10">
    <location>
        <begin position="45"/>
        <end position="86"/>
    </location>
</feature>
<dbReference type="Proteomes" id="UP001168877">
    <property type="component" value="Unassembled WGS sequence"/>
</dbReference>
<keyword evidence="5" id="KW-0256">Endoplasmic reticulum</keyword>
<evidence type="ECO:0000256" key="7">
    <source>
        <dbReference type="ARBA" id="ARBA00023054"/>
    </source>
</evidence>
<evidence type="ECO:0000256" key="8">
    <source>
        <dbReference type="ARBA" id="ARBA00023136"/>
    </source>
</evidence>
<dbReference type="InterPro" id="IPR055282">
    <property type="entry name" value="PPI1-4"/>
</dbReference>
<keyword evidence="3" id="KW-1003">Cell membrane</keyword>
<comment type="subcellular location">
    <subcellularLocation>
        <location evidence="1">Cell membrane</location>
        <topology evidence="1">Single-pass membrane protein</topology>
    </subcellularLocation>
    <subcellularLocation>
        <location evidence="2">Endoplasmic reticulum membrane</location>
        <topology evidence="2">Single-pass membrane protein</topology>
    </subcellularLocation>
</comment>
<dbReference type="AlphaFoldDB" id="A0AA39W202"/>
<keyword evidence="6" id="KW-1133">Transmembrane helix</keyword>
<evidence type="ECO:0000256" key="4">
    <source>
        <dbReference type="ARBA" id="ARBA00022692"/>
    </source>
</evidence>
<evidence type="ECO:0000313" key="13">
    <source>
        <dbReference type="Proteomes" id="UP001168877"/>
    </source>
</evidence>